<dbReference type="Proteomes" id="UP000823674">
    <property type="component" value="Chromosome A06"/>
</dbReference>
<reference evidence="1 2" key="1">
    <citation type="submission" date="2021-03" db="EMBL/GenBank/DDBJ databases">
        <authorList>
            <person name="King G.J."/>
            <person name="Bancroft I."/>
            <person name="Baten A."/>
            <person name="Bloomfield J."/>
            <person name="Borpatragohain P."/>
            <person name="He Z."/>
            <person name="Irish N."/>
            <person name="Irwin J."/>
            <person name="Liu K."/>
            <person name="Mauleon R.P."/>
            <person name="Moore J."/>
            <person name="Morris R."/>
            <person name="Ostergaard L."/>
            <person name="Wang B."/>
            <person name="Wells R."/>
        </authorList>
    </citation>
    <scope>NUCLEOTIDE SEQUENCE [LARGE SCALE GENOMIC DNA]</scope>
    <source>
        <strain evidence="1">R-o-18</strain>
        <tissue evidence="1">Leaf</tissue>
    </source>
</reference>
<protein>
    <submittedName>
        <fullName evidence="1">Uncharacterized protein</fullName>
    </submittedName>
</protein>
<sequence length="150" mass="16837">MSFTNHEIFSSREFIPPKMLKMANLLSDELTTNSIIPKVIIHVLNVQKSLRLDGFQKDSKTDLFGPNGKTDKILAKKKDGFRPGLKGTFLVVAISSDMPTTYRNPSFVELVRHIKQQLKFGSIKRLSAPLVSPFNPSVLPFGEFICLKSD</sequence>
<accession>A0ABQ7M596</accession>
<keyword evidence="2" id="KW-1185">Reference proteome</keyword>
<proteinExistence type="predicted"/>
<evidence type="ECO:0000313" key="1">
    <source>
        <dbReference type="EMBL" id="KAG5393964.1"/>
    </source>
</evidence>
<name>A0ABQ7M596_BRACM</name>
<comment type="caution">
    <text evidence="1">The sequence shown here is derived from an EMBL/GenBank/DDBJ whole genome shotgun (WGS) entry which is preliminary data.</text>
</comment>
<organism evidence="1 2">
    <name type="scientific">Brassica rapa subsp. trilocularis</name>
    <dbReference type="NCBI Taxonomy" id="1813537"/>
    <lineage>
        <taxon>Eukaryota</taxon>
        <taxon>Viridiplantae</taxon>
        <taxon>Streptophyta</taxon>
        <taxon>Embryophyta</taxon>
        <taxon>Tracheophyta</taxon>
        <taxon>Spermatophyta</taxon>
        <taxon>Magnoliopsida</taxon>
        <taxon>eudicotyledons</taxon>
        <taxon>Gunneridae</taxon>
        <taxon>Pentapetalae</taxon>
        <taxon>rosids</taxon>
        <taxon>malvids</taxon>
        <taxon>Brassicales</taxon>
        <taxon>Brassicaceae</taxon>
        <taxon>Brassiceae</taxon>
        <taxon>Brassica</taxon>
    </lineage>
</organism>
<evidence type="ECO:0000313" key="2">
    <source>
        <dbReference type="Proteomes" id="UP000823674"/>
    </source>
</evidence>
<gene>
    <name evidence="1" type="primary">A06g507360.1_BraROA</name>
    <name evidence="1" type="ORF">IGI04_023927</name>
</gene>
<dbReference type="EMBL" id="JADBGQ010000006">
    <property type="protein sequence ID" value="KAG5393964.1"/>
    <property type="molecule type" value="Genomic_DNA"/>
</dbReference>